<keyword evidence="1" id="KW-0472">Membrane</keyword>
<comment type="caution">
    <text evidence="2">The sequence shown here is derived from an EMBL/GenBank/DDBJ whole genome shotgun (WGS) entry which is preliminary data.</text>
</comment>
<accession>A0A6L3ZF43</accession>
<keyword evidence="3" id="KW-1185">Reference proteome</keyword>
<keyword evidence="1" id="KW-0812">Transmembrane</keyword>
<evidence type="ECO:0000256" key="1">
    <source>
        <dbReference type="SAM" id="Phobius"/>
    </source>
</evidence>
<dbReference type="Proteomes" id="UP000484164">
    <property type="component" value="Unassembled WGS sequence"/>
</dbReference>
<dbReference type="AlphaFoldDB" id="A0A6L3ZF43"/>
<evidence type="ECO:0000313" key="2">
    <source>
        <dbReference type="EMBL" id="KAB2816461.1"/>
    </source>
</evidence>
<name>A0A6L3ZF43_9FLAO</name>
<protein>
    <submittedName>
        <fullName evidence="2">Uncharacterized protein</fullName>
    </submittedName>
</protein>
<feature type="transmembrane region" description="Helical" evidence="1">
    <location>
        <begin position="44"/>
        <end position="61"/>
    </location>
</feature>
<dbReference type="EMBL" id="WBVQ01000002">
    <property type="protein sequence ID" value="KAB2816461.1"/>
    <property type="molecule type" value="Genomic_DNA"/>
</dbReference>
<gene>
    <name evidence="2" type="ORF">F8C82_12325</name>
</gene>
<reference evidence="2 3" key="1">
    <citation type="submission" date="2019-10" db="EMBL/GenBank/DDBJ databases">
        <title>Genome sequence of Phaeocystidibacter marisrubri JCM30614 (type strain).</title>
        <authorList>
            <person name="Bowman J.P."/>
        </authorList>
    </citation>
    <scope>NUCLEOTIDE SEQUENCE [LARGE SCALE GENOMIC DNA]</scope>
    <source>
        <strain evidence="2 3">JCM 30614</strain>
    </source>
</reference>
<keyword evidence="1" id="KW-1133">Transmembrane helix</keyword>
<proteinExistence type="predicted"/>
<sequence length="156" mass="18205">MNRFRLPEKDLIILDDRLVLVNHNYKGDYTSIAPRNSFFRKHGLRLFMIALGLSMIALAIVDEASQSSLIFFIICTLGFITMLFEQWNYSNTPVLFKKDIETIEMSYPRLKWMSVKAKIHFTDDRGKRRVRVLMLPGLLDYGAENKYHVIDALESL</sequence>
<evidence type="ECO:0000313" key="3">
    <source>
        <dbReference type="Proteomes" id="UP000484164"/>
    </source>
</evidence>
<feature type="transmembrane region" description="Helical" evidence="1">
    <location>
        <begin position="67"/>
        <end position="84"/>
    </location>
</feature>
<organism evidence="2 3">
    <name type="scientific">Phaeocystidibacter marisrubri</name>
    <dbReference type="NCBI Taxonomy" id="1577780"/>
    <lineage>
        <taxon>Bacteria</taxon>
        <taxon>Pseudomonadati</taxon>
        <taxon>Bacteroidota</taxon>
        <taxon>Flavobacteriia</taxon>
        <taxon>Flavobacteriales</taxon>
        <taxon>Phaeocystidibacteraceae</taxon>
        <taxon>Phaeocystidibacter</taxon>
    </lineage>
</organism>
<dbReference type="OrthoDB" id="663679at2"/>
<dbReference type="RefSeq" id="WP_151693888.1">
    <property type="nucleotide sequence ID" value="NZ_BMGX01000001.1"/>
</dbReference>